<dbReference type="Gene3D" id="1.10.8.60">
    <property type="match status" value="1"/>
</dbReference>
<dbReference type="AlphaFoldDB" id="A0A9D2PHE5"/>
<comment type="caution">
    <text evidence="7">The sequence shown here is derived from an EMBL/GenBank/DDBJ whole genome shotgun (WGS) entry which is preliminary data.</text>
</comment>
<dbReference type="Proteomes" id="UP000823904">
    <property type="component" value="Unassembled WGS sequence"/>
</dbReference>
<reference evidence="7" key="2">
    <citation type="submission" date="2021-04" db="EMBL/GenBank/DDBJ databases">
        <authorList>
            <person name="Gilroy R."/>
        </authorList>
    </citation>
    <scope>NUCLEOTIDE SEQUENCE</scope>
    <source>
        <strain evidence="7">ChiSjej3B21-8574</strain>
    </source>
</reference>
<evidence type="ECO:0000256" key="5">
    <source>
        <dbReference type="SAM" id="MobiDB-lite"/>
    </source>
</evidence>
<dbReference type="InterPro" id="IPR027417">
    <property type="entry name" value="P-loop_NTPase"/>
</dbReference>
<feature type="domain" description="AAA+ ATPase" evidence="6">
    <location>
        <begin position="279"/>
        <end position="415"/>
    </location>
</feature>
<dbReference type="InterPro" id="IPR041569">
    <property type="entry name" value="AAA_lid_3"/>
</dbReference>
<dbReference type="Gene3D" id="3.40.50.300">
    <property type="entry name" value="P-loop containing nucleotide triphosphate hydrolases"/>
    <property type="match status" value="1"/>
</dbReference>
<dbReference type="EMBL" id="DWWD01000019">
    <property type="protein sequence ID" value="HJC49688.1"/>
    <property type="molecule type" value="Genomic_DNA"/>
</dbReference>
<reference evidence="7" key="1">
    <citation type="journal article" date="2021" name="PeerJ">
        <title>Extensive microbial diversity within the chicken gut microbiome revealed by metagenomics and culture.</title>
        <authorList>
            <person name="Gilroy R."/>
            <person name="Ravi A."/>
            <person name="Getino M."/>
            <person name="Pursley I."/>
            <person name="Horton D.L."/>
            <person name="Alikhan N.F."/>
            <person name="Baker D."/>
            <person name="Gharbi K."/>
            <person name="Hall N."/>
            <person name="Watson M."/>
            <person name="Adriaenssens E.M."/>
            <person name="Foster-Nyarko E."/>
            <person name="Jarju S."/>
            <person name="Secka A."/>
            <person name="Antonio M."/>
            <person name="Oren A."/>
            <person name="Chaudhuri R.R."/>
            <person name="La Ragione R."/>
            <person name="Hildebrand F."/>
            <person name="Pallen M.J."/>
        </authorList>
    </citation>
    <scope>NUCLEOTIDE SEQUENCE</scope>
    <source>
        <strain evidence="7">ChiSjej3B21-8574</strain>
    </source>
</reference>
<gene>
    <name evidence="7" type="ORF">H9754_03760</name>
</gene>
<evidence type="ECO:0000256" key="4">
    <source>
        <dbReference type="ARBA" id="ARBA00040480"/>
    </source>
</evidence>
<keyword evidence="1" id="KW-0547">Nucleotide-binding</keyword>
<dbReference type="GO" id="GO:0005524">
    <property type="term" value="F:ATP binding"/>
    <property type="evidence" value="ECO:0007669"/>
    <property type="project" value="UniProtKB-KW"/>
</dbReference>
<dbReference type="SMART" id="SM00382">
    <property type="entry name" value="AAA"/>
    <property type="match status" value="1"/>
</dbReference>
<dbReference type="InterPro" id="IPR003593">
    <property type="entry name" value="AAA+_ATPase"/>
</dbReference>
<dbReference type="PANTHER" id="PTHR42960:SF1">
    <property type="entry name" value="YCF46 PROTEIN"/>
    <property type="match status" value="1"/>
</dbReference>
<name>A0A9D2PHE5_9FIRM</name>
<dbReference type="InterPro" id="IPR003959">
    <property type="entry name" value="ATPase_AAA_core"/>
</dbReference>
<protein>
    <recommendedName>
        <fullName evidence="4">Uncharacterized AAA domain-containing protein ycf46</fullName>
    </recommendedName>
</protein>
<dbReference type="PANTHER" id="PTHR42960">
    <property type="entry name" value="YCF46 PROTEIN"/>
    <property type="match status" value="1"/>
</dbReference>
<dbReference type="GO" id="GO:0016887">
    <property type="term" value="F:ATP hydrolysis activity"/>
    <property type="evidence" value="ECO:0007669"/>
    <property type="project" value="InterPro"/>
</dbReference>
<dbReference type="Pfam" id="PF00004">
    <property type="entry name" value="AAA"/>
    <property type="match status" value="1"/>
</dbReference>
<evidence type="ECO:0000256" key="1">
    <source>
        <dbReference type="ARBA" id="ARBA00022741"/>
    </source>
</evidence>
<dbReference type="CDD" id="cd19507">
    <property type="entry name" value="RecA-like_Ycf46-like"/>
    <property type="match status" value="1"/>
</dbReference>
<dbReference type="InterPro" id="IPR052381">
    <property type="entry name" value="AAA_domain_protein"/>
</dbReference>
<organism evidence="7 8">
    <name type="scientific">Candidatus Anaerostipes avistercoris</name>
    <dbReference type="NCBI Taxonomy" id="2838462"/>
    <lineage>
        <taxon>Bacteria</taxon>
        <taxon>Bacillati</taxon>
        <taxon>Bacillota</taxon>
        <taxon>Clostridia</taxon>
        <taxon>Lachnospirales</taxon>
        <taxon>Lachnospiraceae</taxon>
        <taxon>Anaerostipes</taxon>
    </lineage>
</organism>
<sequence length="552" mass="61853">MAVKYHGIDVKFANLVKARFPFVYIPTWEEDRALQMIFDAAENPDFFQSGREVYVWSQTTGIRKKGEPGKNNNTVHPSAAIDFAEKTEENMILVLKDFHVFFGTGNRAPDYALIRRLRDYLSSSRSSGMFMKTIVFLSPVLVLPEDMQKEITVLEFPLPTADQIQSVMDDLIETNADVIQVDLDKSERRSLAKAALGLTLQEAENAFSKAMVELKGLNRKAFRTVMEEKNQVIRKTGILEFIKSDLSLEDIGGLENLKKWLLKRKDSWGDRAAFYHLPAPKGVLITGVPGCGKSLTAKAMSAIWELPLLKMDMGRIFSGVVGSSEENMRKAIATAEAVSPSILWIDEIEKGFASGGEATGDGGTSARVFASFLTWMQEKEAPVFVIATANNIRTLPPELLRKGRFDEIFFVDLPTFSERKKIFELHIRKKICSCKAGENFVVTEELLEHLAAISEGFVGAEIEQVIYNALYEAFFEKRNVVPEDIDQAAAMTIPLSVTQKEQIRELREWANIRAVAATAKEDLKQYQVSGQSHKDDKEGDINASRGGRLLDF</sequence>
<evidence type="ECO:0000313" key="8">
    <source>
        <dbReference type="Proteomes" id="UP000823904"/>
    </source>
</evidence>
<dbReference type="SUPFAM" id="SSF52540">
    <property type="entry name" value="P-loop containing nucleoside triphosphate hydrolases"/>
    <property type="match status" value="1"/>
</dbReference>
<evidence type="ECO:0000256" key="3">
    <source>
        <dbReference type="ARBA" id="ARBA00038088"/>
    </source>
</evidence>
<proteinExistence type="inferred from homology"/>
<dbReference type="Pfam" id="PF17862">
    <property type="entry name" value="AAA_lid_3"/>
    <property type="match status" value="1"/>
</dbReference>
<evidence type="ECO:0000256" key="2">
    <source>
        <dbReference type="ARBA" id="ARBA00022840"/>
    </source>
</evidence>
<comment type="similarity">
    <text evidence="3">Belongs to the AAA ATPase family. Highly divergent.</text>
</comment>
<accession>A0A9D2PHE5</accession>
<keyword evidence="2" id="KW-0067">ATP-binding</keyword>
<feature type="region of interest" description="Disordered" evidence="5">
    <location>
        <begin position="527"/>
        <end position="552"/>
    </location>
</feature>
<evidence type="ECO:0000259" key="6">
    <source>
        <dbReference type="SMART" id="SM00382"/>
    </source>
</evidence>
<evidence type="ECO:0000313" key="7">
    <source>
        <dbReference type="EMBL" id="HJC49688.1"/>
    </source>
</evidence>